<name>C5K5I4_PERM5</name>
<feature type="non-terminal residue" evidence="3">
    <location>
        <position position="1"/>
    </location>
</feature>
<comment type="cofactor">
    <cofactor evidence="1">
        <name>Mg(2+)</name>
        <dbReference type="ChEBI" id="CHEBI:18420"/>
    </cofactor>
</comment>
<dbReference type="GO" id="GO:0000723">
    <property type="term" value="P:telomere maintenance"/>
    <property type="evidence" value="ECO:0007669"/>
    <property type="project" value="InterPro"/>
</dbReference>
<comment type="catalytic activity">
    <reaction evidence="1">
        <text>ATP + H2O = ADP + phosphate + H(+)</text>
        <dbReference type="Rhea" id="RHEA:13065"/>
        <dbReference type="ChEBI" id="CHEBI:15377"/>
        <dbReference type="ChEBI" id="CHEBI:15378"/>
        <dbReference type="ChEBI" id="CHEBI:30616"/>
        <dbReference type="ChEBI" id="CHEBI:43474"/>
        <dbReference type="ChEBI" id="CHEBI:456216"/>
        <dbReference type="EC" id="5.6.2.3"/>
    </reaction>
</comment>
<dbReference type="GeneID" id="9053801"/>
<dbReference type="InParanoid" id="C5K5I4"/>
<dbReference type="RefSeq" id="XP_002788463.1">
    <property type="nucleotide sequence ID" value="XM_002788417.1"/>
</dbReference>
<dbReference type="GO" id="GO:0043139">
    <property type="term" value="F:5'-3' DNA helicase activity"/>
    <property type="evidence" value="ECO:0007669"/>
    <property type="project" value="UniProtKB-EC"/>
</dbReference>
<dbReference type="GO" id="GO:0006310">
    <property type="term" value="P:DNA recombination"/>
    <property type="evidence" value="ECO:0007669"/>
    <property type="project" value="UniProtKB-KW"/>
</dbReference>
<dbReference type="AlphaFoldDB" id="C5K5I4"/>
<evidence type="ECO:0000313" key="4">
    <source>
        <dbReference type="Proteomes" id="UP000007800"/>
    </source>
</evidence>
<keyword evidence="1" id="KW-0234">DNA repair</keyword>
<feature type="domain" description="DNA helicase Pif1-like DEAD-box helicase" evidence="2">
    <location>
        <begin position="17"/>
        <end position="77"/>
    </location>
</feature>
<dbReference type="EC" id="5.6.2.3" evidence="1"/>
<proteinExistence type="inferred from homology"/>
<dbReference type="Pfam" id="PF05970">
    <property type="entry name" value="PIF1"/>
    <property type="match status" value="1"/>
</dbReference>
<dbReference type="GO" id="GO:0005524">
    <property type="term" value="F:ATP binding"/>
    <property type="evidence" value="ECO:0007669"/>
    <property type="project" value="UniProtKB-KW"/>
</dbReference>
<feature type="non-terminal residue" evidence="3">
    <location>
        <position position="77"/>
    </location>
</feature>
<evidence type="ECO:0000259" key="2">
    <source>
        <dbReference type="Pfam" id="PF05970"/>
    </source>
</evidence>
<dbReference type="InterPro" id="IPR010285">
    <property type="entry name" value="DNA_helicase_pif1-like_DEAD"/>
</dbReference>
<dbReference type="EMBL" id="GG670631">
    <property type="protein sequence ID" value="EER20259.1"/>
    <property type="molecule type" value="Genomic_DNA"/>
</dbReference>
<keyword evidence="4" id="KW-1185">Reference proteome</keyword>
<evidence type="ECO:0000256" key="1">
    <source>
        <dbReference type="RuleBase" id="RU363044"/>
    </source>
</evidence>
<dbReference type="OrthoDB" id="416437at2759"/>
<comment type="similarity">
    <text evidence="1">Belongs to the helicase family.</text>
</comment>
<keyword evidence="1" id="KW-0067">ATP-binding</keyword>
<keyword evidence="1" id="KW-0378">Hydrolase</keyword>
<gene>
    <name evidence="3" type="ORF">Pmar_PMAR000519</name>
</gene>
<keyword evidence="1" id="KW-0347">Helicase</keyword>
<accession>C5K5I4</accession>
<dbReference type="GO" id="GO:0006281">
    <property type="term" value="P:DNA repair"/>
    <property type="evidence" value="ECO:0007669"/>
    <property type="project" value="UniProtKB-KW"/>
</dbReference>
<keyword evidence="1" id="KW-0227">DNA damage</keyword>
<dbReference type="Proteomes" id="UP000007800">
    <property type="component" value="Unassembled WGS sequence"/>
</dbReference>
<evidence type="ECO:0000313" key="3">
    <source>
        <dbReference type="EMBL" id="EER20259.1"/>
    </source>
</evidence>
<keyword evidence="1" id="KW-0233">DNA recombination</keyword>
<sequence length="77" mass="8461">YFRCPTTLSQRMVEGLRRTARASSLRDKCVVVFDELTTVLDTVFHATDMAMRELRDDGGGRPFGGAGILIVGDGLQL</sequence>
<reference evidence="3 4" key="1">
    <citation type="submission" date="2008-07" db="EMBL/GenBank/DDBJ databases">
        <authorList>
            <person name="El-Sayed N."/>
            <person name="Caler E."/>
            <person name="Inman J."/>
            <person name="Amedeo P."/>
            <person name="Hass B."/>
            <person name="Wortman J."/>
        </authorList>
    </citation>
    <scope>NUCLEOTIDE SEQUENCE [LARGE SCALE GENOMIC DNA]</scope>
    <source>
        <strain evidence="4">ATCC 50983 / TXsc</strain>
    </source>
</reference>
<organism evidence="4">
    <name type="scientific">Perkinsus marinus (strain ATCC 50983 / TXsc)</name>
    <dbReference type="NCBI Taxonomy" id="423536"/>
    <lineage>
        <taxon>Eukaryota</taxon>
        <taxon>Sar</taxon>
        <taxon>Alveolata</taxon>
        <taxon>Perkinsozoa</taxon>
        <taxon>Perkinsea</taxon>
        <taxon>Perkinsida</taxon>
        <taxon>Perkinsidae</taxon>
        <taxon>Perkinsus</taxon>
    </lineage>
</organism>
<dbReference type="GO" id="GO:0016787">
    <property type="term" value="F:hydrolase activity"/>
    <property type="evidence" value="ECO:0007669"/>
    <property type="project" value="UniProtKB-KW"/>
</dbReference>
<keyword evidence="1" id="KW-0547">Nucleotide-binding</keyword>
<protein>
    <recommendedName>
        <fullName evidence="1">ATP-dependent DNA helicase</fullName>
        <ecNumber evidence="1">5.6.2.3</ecNumber>
    </recommendedName>
</protein>